<name>A0A917F0V7_9MICO</name>
<dbReference type="SMART" id="SM00421">
    <property type="entry name" value="HTH_LUXR"/>
    <property type="match status" value="1"/>
</dbReference>
<dbReference type="AlphaFoldDB" id="A0A917F0V7"/>
<dbReference type="Pfam" id="PF13191">
    <property type="entry name" value="AAA_16"/>
    <property type="match status" value="1"/>
</dbReference>
<dbReference type="PANTHER" id="PTHR16305:SF35">
    <property type="entry name" value="TRANSCRIPTIONAL ACTIVATOR DOMAIN"/>
    <property type="match status" value="1"/>
</dbReference>
<dbReference type="SUPFAM" id="SSF46894">
    <property type="entry name" value="C-terminal effector domain of the bipartite response regulators"/>
    <property type="match status" value="1"/>
</dbReference>
<dbReference type="GO" id="GO:0003677">
    <property type="term" value="F:DNA binding"/>
    <property type="evidence" value="ECO:0007669"/>
    <property type="project" value="InterPro"/>
</dbReference>
<dbReference type="InterPro" id="IPR036388">
    <property type="entry name" value="WH-like_DNA-bd_sf"/>
</dbReference>
<evidence type="ECO:0000259" key="3">
    <source>
        <dbReference type="PROSITE" id="PS50043"/>
    </source>
</evidence>
<dbReference type="Proteomes" id="UP000598775">
    <property type="component" value="Unassembled WGS sequence"/>
</dbReference>
<dbReference type="InterPro" id="IPR000792">
    <property type="entry name" value="Tscrpt_reg_LuxR_C"/>
</dbReference>
<dbReference type="Gene3D" id="1.10.10.10">
    <property type="entry name" value="Winged helix-like DNA-binding domain superfamily/Winged helix DNA-binding domain"/>
    <property type="match status" value="1"/>
</dbReference>
<dbReference type="InterPro" id="IPR027417">
    <property type="entry name" value="P-loop_NTPase"/>
</dbReference>
<keyword evidence="5" id="KW-1185">Reference proteome</keyword>
<reference evidence="4 5" key="1">
    <citation type="journal article" date="2014" name="Int. J. Syst. Evol. Microbiol.">
        <title>Complete genome sequence of Corynebacterium casei LMG S-19264T (=DSM 44701T), isolated from a smear-ripened cheese.</title>
        <authorList>
            <consortium name="US DOE Joint Genome Institute (JGI-PGF)"/>
            <person name="Walter F."/>
            <person name="Albersmeier A."/>
            <person name="Kalinowski J."/>
            <person name="Ruckert C."/>
        </authorList>
    </citation>
    <scope>NUCLEOTIDE SEQUENCE [LARGE SCALE GENOMIC DNA]</scope>
    <source>
        <strain evidence="4 5">CGMCC 1.12976</strain>
    </source>
</reference>
<keyword evidence="2" id="KW-0067">ATP-binding</keyword>
<dbReference type="GO" id="GO:0005737">
    <property type="term" value="C:cytoplasm"/>
    <property type="evidence" value="ECO:0007669"/>
    <property type="project" value="TreeGrafter"/>
</dbReference>
<dbReference type="SUPFAM" id="SSF52540">
    <property type="entry name" value="P-loop containing nucleoside triphosphate hydrolases"/>
    <property type="match status" value="1"/>
</dbReference>
<evidence type="ECO:0000313" key="4">
    <source>
        <dbReference type="EMBL" id="GGF41167.1"/>
    </source>
</evidence>
<keyword evidence="1" id="KW-0547">Nucleotide-binding</keyword>
<sequence>MAIVTGSMDVQAEVAHAITLAESGTPTVLDLEGHAGFGKTYLAREVARRFSADRVLRATAYEDTQSDPLSLLQQLGVPVAGLSSNALSASRALGAHLDTLPGTGPVIVVLDDLQWADPESLDAVGVLMERMAGDRVLVVAGHRPIGSRHARWVTRLRDVPSVVRVVLAGLDDEETLALLHESTPEAPLSLAKRLRVHTGGSPLFIRSLLHEYAIADLELLAERHELPASQELVATMGERLSRLDPAAVATLSAIAVIGVDGAEPFILSAVADVSDVTTALDILAKQGLVVIDRASPAARARIFHGVVQAAVYDNIPPATRERMHAIAAARLTSPGERLRHRVAAARSADDGLAADLGAFADALHEAGRYREAARFRRQAAQLSSDPDERGGLILDADLESIFALDLDDLSVDERDVGLSTRARLVVGSKLAAQRRFVEASDILTSLTDPDLDSLDPLAAYRARVMRAWSLVAAGRSAAAALHDLDIAETGSVTDAAVRGYAVIARGQAAQRVAPVEQRMSIPGLLSVDRAQLASSPQGVIALAWRGAVMSLTGMPNEAIGDLTLVTSRFGAGQMEFADGVFHALQGFAYFVNGQWPRAEMMIDLSRGDRPLYAAPLSAAIEPLAGVIAGDPDRARAALGEARRIRIHGPQPAAVHAGDIVDVLTLFFVGSLTDQTDWLEGRIRDLGSPDDWADEQVPHLWYVAQAIGAGWAGHPEAAIRWAELLRTVDPPPWSSDIADWLEARVDTSPIATIRLAELARAGLSLPVLNALLQVDVAQRTVTEPERSARRMHAASVLRALGADHLAKSLRDEPNSAMESEPENSLLSVLSEREREVAALILEGLSYTQVAKELFITRSTVSFHLSRIYAKTGTNSRHELIAAARQNSV</sequence>
<dbReference type="PROSITE" id="PS50043">
    <property type="entry name" value="HTH_LUXR_2"/>
    <property type="match status" value="1"/>
</dbReference>
<dbReference type="GO" id="GO:0005524">
    <property type="term" value="F:ATP binding"/>
    <property type="evidence" value="ECO:0007669"/>
    <property type="project" value="UniProtKB-KW"/>
</dbReference>
<organism evidence="4 5">
    <name type="scientific">Subtercola lobariae</name>
    <dbReference type="NCBI Taxonomy" id="1588641"/>
    <lineage>
        <taxon>Bacteria</taxon>
        <taxon>Bacillati</taxon>
        <taxon>Actinomycetota</taxon>
        <taxon>Actinomycetes</taxon>
        <taxon>Micrococcales</taxon>
        <taxon>Microbacteriaceae</taxon>
        <taxon>Subtercola</taxon>
    </lineage>
</organism>
<dbReference type="InterPro" id="IPR041664">
    <property type="entry name" value="AAA_16"/>
</dbReference>
<gene>
    <name evidence="4" type="ORF">GCM10011399_37350</name>
</gene>
<dbReference type="PRINTS" id="PR00038">
    <property type="entry name" value="HTHLUXR"/>
</dbReference>
<dbReference type="GO" id="GO:0006355">
    <property type="term" value="P:regulation of DNA-templated transcription"/>
    <property type="evidence" value="ECO:0007669"/>
    <property type="project" value="InterPro"/>
</dbReference>
<comment type="caution">
    <text evidence="4">The sequence shown here is derived from an EMBL/GenBank/DDBJ whole genome shotgun (WGS) entry which is preliminary data.</text>
</comment>
<dbReference type="Gene3D" id="3.40.50.300">
    <property type="entry name" value="P-loop containing nucleotide triphosphate hydrolases"/>
    <property type="match status" value="1"/>
</dbReference>
<proteinExistence type="predicted"/>
<evidence type="ECO:0000256" key="2">
    <source>
        <dbReference type="ARBA" id="ARBA00022840"/>
    </source>
</evidence>
<evidence type="ECO:0000256" key="1">
    <source>
        <dbReference type="ARBA" id="ARBA00022741"/>
    </source>
</evidence>
<feature type="domain" description="HTH luxR-type" evidence="3">
    <location>
        <begin position="821"/>
        <end position="886"/>
    </location>
</feature>
<dbReference type="InterPro" id="IPR016032">
    <property type="entry name" value="Sig_transdc_resp-reg_C-effctor"/>
</dbReference>
<protein>
    <recommendedName>
        <fullName evidence="3">HTH luxR-type domain-containing protein</fullName>
    </recommendedName>
</protein>
<dbReference type="GO" id="GO:0004016">
    <property type="term" value="F:adenylate cyclase activity"/>
    <property type="evidence" value="ECO:0007669"/>
    <property type="project" value="TreeGrafter"/>
</dbReference>
<dbReference type="PROSITE" id="PS00622">
    <property type="entry name" value="HTH_LUXR_1"/>
    <property type="match status" value="1"/>
</dbReference>
<dbReference type="PANTHER" id="PTHR16305">
    <property type="entry name" value="TESTICULAR SOLUBLE ADENYLYL CYCLASE"/>
    <property type="match status" value="1"/>
</dbReference>
<dbReference type="CDD" id="cd06170">
    <property type="entry name" value="LuxR_C_like"/>
    <property type="match status" value="1"/>
</dbReference>
<evidence type="ECO:0000313" key="5">
    <source>
        <dbReference type="Proteomes" id="UP000598775"/>
    </source>
</evidence>
<accession>A0A917F0V7</accession>
<dbReference type="EMBL" id="BMGP01000009">
    <property type="protein sequence ID" value="GGF41167.1"/>
    <property type="molecule type" value="Genomic_DNA"/>
</dbReference>
<dbReference type="Pfam" id="PF00196">
    <property type="entry name" value="GerE"/>
    <property type="match status" value="1"/>
</dbReference>